<accession>A0ACC1HQK2</accession>
<comment type="caution">
    <text evidence="1">The sequence shown here is derived from an EMBL/GenBank/DDBJ whole genome shotgun (WGS) entry which is preliminary data.</text>
</comment>
<proteinExistence type="predicted"/>
<organism evidence="1 2">
    <name type="scientific">Spiromyces aspiralis</name>
    <dbReference type="NCBI Taxonomy" id="68401"/>
    <lineage>
        <taxon>Eukaryota</taxon>
        <taxon>Fungi</taxon>
        <taxon>Fungi incertae sedis</taxon>
        <taxon>Zoopagomycota</taxon>
        <taxon>Kickxellomycotina</taxon>
        <taxon>Kickxellomycetes</taxon>
        <taxon>Kickxellales</taxon>
        <taxon>Kickxellaceae</taxon>
        <taxon>Spiromyces</taxon>
    </lineage>
</organism>
<sequence length="209" mass="23175">MYVRSDERDQKSSAFGFYDNESQPWKHKARGCVGLLAWLVSTMSDELMVKQWPQLLPMVLTVIDDYDCYYKALGVELARNMVVKMGRSARESGTVFKSIIYRSDPGGNELLVNTFGSLFAILDVAYPKEVAGLEHTEGLWRILAEGVIRGLVHSGEKVKVQTILVGQVPVAVGRLGIASVRYLKPLVGELVQLLEADLFGSADMVTLHL</sequence>
<name>A0ACC1HQK2_9FUNG</name>
<reference evidence="1" key="1">
    <citation type="submission" date="2022-06" db="EMBL/GenBank/DDBJ databases">
        <title>Phylogenomic reconstructions and comparative analyses of Kickxellomycotina fungi.</title>
        <authorList>
            <person name="Reynolds N.K."/>
            <person name="Stajich J.E."/>
            <person name="Barry K."/>
            <person name="Grigoriev I.V."/>
            <person name="Crous P."/>
            <person name="Smith M.E."/>
        </authorList>
    </citation>
    <scope>NUCLEOTIDE SEQUENCE</scope>
    <source>
        <strain evidence="1">RSA 2271</strain>
    </source>
</reference>
<evidence type="ECO:0000313" key="2">
    <source>
        <dbReference type="Proteomes" id="UP001145114"/>
    </source>
</evidence>
<dbReference type="Proteomes" id="UP001145114">
    <property type="component" value="Unassembled WGS sequence"/>
</dbReference>
<feature type="non-terminal residue" evidence="1">
    <location>
        <position position="209"/>
    </location>
</feature>
<dbReference type="EMBL" id="JAMZIH010001314">
    <property type="protein sequence ID" value="KAJ1678300.1"/>
    <property type="molecule type" value="Genomic_DNA"/>
</dbReference>
<protein>
    <submittedName>
        <fullName evidence="1">Uncharacterized protein</fullName>
    </submittedName>
</protein>
<gene>
    <name evidence="1" type="ORF">EV182_004346</name>
</gene>
<evidence type="ECO:0000313" key="1">
    <source>
        <dbReference type="EMBL" id="KAJ1678300.1"/>
    </source>
</evidence>
<keyword evidence="2" id="KW-1185">Reference proteome</keyword>